<evidence type="ECO:0000313" key="2">
    <source>
        <dbReference type="EMBL" id="KAL1852141.1"/>
    </source>
</evidence>
<gene>
    <name evidence="2" type="ORF">VTK73DRAFT_9277</name>
</gene>
<keyword evidence="3" id="KW-1185">Reference proteome</keyword>
<evidence type="ECO:0000313" key="3">
    <source>
        <dbReference type="Proteomes" id="UP001586593"/>
    </source>
</evidence>
<accession>A0ABR3W3G2</accession>
<name>A0ABR3W3G2_9PEZI</name>
<protein>
    <submittedName>
        <fullName evidence="2">Uncharacterized protein</fullName>
    </submittedName>
</protein>
<proteinExistence type="predicted"/>
<reference evidence="2 3" key="1">
    <citation type="journal article" date="2024" name="Commun. Biol.">
        <title>Comparative genomic analysis of thermophilic fungi reveals convergent evolutionary adaptations and gene losses.</title>
        <authorList>
            <person name="Steindorff A.S."/>
            <person name="Aguilar-Pontes M.V."/>
            <person name="Robinson A.J."/>
            <person name="Andreopoulos B."/>
            <person name="LaButti K."/>
            <person name="Kuo A."/>
            <person name="Mondo S."/>
            <person name="Riley R."/>
            <person name="Otillar R."/>
            <person name="Haridas S."/>
            <person name="Lipzen A."/>
            <person name="Grimwood J."/>
            <person name="Schmutz J."/>
            <person name="Clum A."/>
            <person name="Reid I.D."/>
            <person name="Moisan M.C."/>
            <person name="Butler G."/>
            <person name="Nguyen T.T.M."/>
            <person name="Dewar K."/>
            <person name="Conant G."/>
            <person name="Drula E."/>
            <person name="Henrissat B."/>
            <person name="Hansel C."/>
            <person name="Singer S."/>
            <person name="Hutchinson M.I."/>
            <person name="de Vries R.P."/>
            <person name="Natvig D.O."/>
            <person name="Powell A.J."/>
            <person name="Tsang A."/>
            <person name="Grigoriev I.V."/>
        </authorList>
    </citation>
    <scope>NUCLEOTIDE SEQUENCE [LARGE SCALE GENOMIC DNA]</scope>
    <source>
        <strain evidence="2 3">ATCC 24622</strain>
    </source>
</reference>
<comment type="caution">
    <text evidence="2">The sequence shown here is derived from an EMBL/GenBank/DDBJ whole genome shotgun (WGS) entry which is preliminary data.</text>
</comment>
<organism evidence="2 3">
    <name type="scientific">Phialemonium thermophilum</name>
    <dbReference type="NCBI Taxonomy" id="223376"/>
    <lineage>
        <taxon>Eukaryota</taxon>
        <taxon>Fungi</taxon>
        <taxon>Dikarya</taxon>
        <taxon>Ascomycota</taxon>
        <taxon>Pezizomycotina</taxon>
        <taxon>Sordariomycetes</taxon>
        <taxon>Sordariomycetidae</taxon>
        <taxon>Cephalothecales</taxon>
        <taxon>Cephalothecaceae</taxon>
        <taxon>Phialemonium</taxon>
    </lineage>
</organism>
<sequence>MYTPLPPLQNRYNATTGLWLRFPWGVALGNSPLHPTLYQGTCKYVAAQEAIRSSKLQALHHRRRPPSVTKVKVGSWTRNSSTSSRATYPSFRTSSNTTHLRSFYISSRSCRILTLHPSRFPTLSIV</sequence>
<dbReference type="EMBL" id="JAZHXJ010000752">
    <property type="protein sequence ID" value="KAL1852141.1"/>
    <property type="molecule type" value="Genomic_DNA"/>
</dbReference>
<dbReference type="Proteomes" id="UP001586593">
    <property type="component" value="Unassembled WGS sequence"/>
</dbReference>
<feature type="region of interest" description="Disordered" evidence="1">
    <location>
        <begin position="75"/>
        <end position="94"/>
    </location>
</feature>
<evidence type="ECO:0000256" key="1">
    <source>
        <dbReference type="SAM" id="MobiDB-lite"/>
    </source>
</evidence>
<feature type="compositionally biased region" description="Polar residues" evidence="1">
    <location>
        <begin position="76"/>
        <end position="94"/>
    </location>
</feature>